<sequence>MSKPFIVLGDKTDHGGTVVAVSSQTDIDGKPVARVGDQVSCPKCKGTFPIAAGDPTVIIDGQPVARHGDKTACGATLLSGQSRVFVDAGSSGAAKHAATTVGALSLSQVATNIGGPADSAGAVTTENLRRGRGSARGEWRVADVLKRLCPQDKAVVDEMAKTQITASDEIYFDDLRFDGREWVVDRFQAGGTQGDGNIGLLRSASPEAAATTIYHEVWHKKQPASMSWVDKEVEAYYETEQWTIRQGMSGQKEGFRTRNANGNWTADRHKISAYVRAKYPVSTDSTKPFPVERDENGDVVLSDGSTRPPQRGDRISGEEMAKNKRSIPTSAWKCPGPEEEARRSDGAG</sequence>
<dbReference type="CDD" id="cd14744">
    <property type="entry name" value="PAAR_CT_2"/>
    <property type="match status" value="1"/>
</dbReference>
<evidence type="ECO:0000256" key="1">
    <source>
        <dbReference type="SAM" id="MobiDB-lite"/>
    </source>
</evidence>
<protein>
    <submittedName>
        <fullName evidence="2">Putative Zn-binding protein involved in type VI secretion</fullName>
    </submittedName>
</protein>
<dbReference type="Pfam" id="PF05488">
    <property type="entry name" value="PAAR_motif"/>
    <property type="match status" value="1"/>
</dbReference>
<dbReference type="RefSeq" id="WP_144812115.1">
    <property type="nucleotide sequence ID" value="NZ_VLKP01000002.1"/>
</dbReference>
<dbReference type="InterPro" id="IPR008727">
    <property type="entry name" value="PAAR_motif"/>
</dbReference>
<feature type="compositionally biased region" description="Basic and acidic residues" evidence="1">
    <location>
        <begin position="339"/>
        <end position="348"/>
    </location>
</feature>
<feature type="region of interest" description="Disordered" evidence="1">
    <location>
        <begin position="282"/>
        <end position="348"/>
    </location>
</feature>
<feature type="compositionally biased region" description="Basic and acidic residues" evidence="1">
    <location>
        <begin position="310"/>
        <end position="322"/>
    </location>
</feature>
<comment type="caution">
    <text evidence="2">The sequence shown here is derived from an EMBL/GenBank/DDBJ whole genome shotgun (WGS) entry which is preliminary data.</text>
</comment>
<accession>A0A562M112</accession>
<proteinExistence type="predicted"/>
<dbReference type="AlphaFoldDB" id="A0A562M112"/>
<dbReference type="Proteomes" id="UP000316471">
    <property type="component" value="Unassembled WGS sequence"/>
</dbReference>
<reference evidence="2 3" key="1">
    <citation type="journal article" date="2015" name="Stand. Genomic Sci.">
        <title>Genomic Encyclopedia of Bacterial and Archaeal Type Strains, Phase III: the genomes of soil and plant-associated and newly described type strains.</title>
        <authorList>
            <person name="Whitman W.B."/>
            <person name="Woyke T."/>
            <person name="Klenk H.P."/>
            <person name="Zhou Y."/>
            <person name="Lilburn T.G."/>
            <person name="Beck B.J."/>
            <person name="De Vos P."/>
            <person name="Vandamme P."/>
            <person name="Eisen J.A."/>
            <person name="Garrity G."/>
            <person name="Hugenholtz P."/>
            <person name="Kyrpides N.C."/>
        </authorList>
    </citation>
    <scope>NUCLEOTIDE SEQUENCE [LARGE SCALE GENOMIC DNA]</scope>
    <source>
        <strain evidence="2 3">CGMCC 1.10136</strain>
    </source>
</reference>
<evidence type="ECO:0000313" key="3">
    <source>
        <dbReference type="Proteomes" id="UP000316471"/>
    </source>
</evidence>
<dbReference type="EMBL" id="VLKP01000002">
    <property type="protein sequence ID" value="TWI13570.1"/>
    <property type="molecule type" value="Genomic_DNA"/>
</dbReference>
<name>A0A562M112_9GAMM</name>
<evidence type="ECO:0000313" key="2">
    <source>
        <dbReference type="EMBL" id="TWI13570.1"/>
    </source>
</evidence>
<dbReference type="OrthoDB" id="9204728at2"/>
<organism evidence="2 3">
    <name type="scientific">Aerolutibacter ruishenii</name>
    <dbReference type="NCBI Taxonomy" id="686800"/>
    <lineage>
        <taxon>Bacteria</taxon>
        <taxon>Pseudomonadati</taxon>
        <taxon>Pseudomonadota</taxon>
        <taxon>Gammaproteobacteria</taxon>
        <taxon>Lysobacterales</taxon>
        <taxon>Lysobacteraceae</taxon>
        <taxon>Aerolutibacter</taxon>
    </lineage>
</organism>
<keyword evidence="3" id="KW-1185">Reference proteome</keyword>
<gene>
    <name evidence="2" type="ORF">IP93_00732</name>
</gene>
<dbReference type="Gene3D" id="2.60.200.60">
    <property type="match status" value="1"/>
</dbReference>